<gene>
    <name evidence="3" type="primary">Hypp1414</name>
    <name evidence="3" type="ORF">BLAG_LOCUS14068</name>
</gene>
<feature type="chain" id="PRO_5035455411" evidence="2">
    <location>
        <begin position="19"/>
        <end position="177"/>
    </location>
</feature>
<reference evidence="3" key="1">
    <citation type="submission" date="2022-01" db="EMBL/GenBank/DDBJ databases">
        <authorList>
            <person name="Braso-Vives M."/>
        </authorList>
    </citation>
    <scope>NUCLEOTIDE SEQUENCE</scope>
</reference>
<evidence type="ECO:0000313" key="4">
    <source>
        <dbReference type="Proteomes" id="UP000838412"/>
    </source>
</evidence>
<feature type="signal peptide" evidence="2">
    <location>
        <begin position="1"/>
        <end position="18"/>
    </location>
</feature>
<name>A0A8K0EIR2_BRALA</name>
<evidence type="ECO:0000256" key="1">
    <source>
        <dbReference type="SAM" id="MobiDB-lite"/>
    </source>
</evidence>
<accession>A0A8K0EIR2</accession>
<evidence type="ECO:0000313" key="3">
    <source>
        <dbReference type="EMBL" id="CAH1254800.1"/>
    </source>
</evidence>
<keyword evidence="4" id="KW-1185">Reference proteome</keyword>
<sequence>MNTHILFIISLLSKEVAAIDCSQCTFPDSQDPDDVTCITSPPAATACLPNATRCEAAVSASMRGGALPIVLSFRRRCSAVQGNQGCAQAQNTQECQTTCGTDGCLPDDPTDAIRDDTCSGTAQGGGGGGGANQNTPAGGNGTQTGTGSNGGVIPESSMITITTITMVIMGSASTSTT</sequence>
<dbReference type="Proteomes" id="UP000838412">
    <property type="component" value="Chromosome 2"/>
</dbReference>
<keyword evidence="2" id="KW-0732">Signal</keyword>
<feature type="region of interest" description="Disordered" evidence="1">
    <location>
        <begin position="115"/>
        <end position="154"/>
    </location>
</feature>
<dbReference type="OMA" id="AQNTQEC"/>
<protein>
    <submittedName>
        <fullName evidence="3">Hypp1414 protein</fullName>
    </submittedName>
</protein>
<feature type="compositionally biased region" description="Gly residues" evidence="1">
    <location>
        <begin position="138"/>
        <end position="150"/>
    </location>
</feature>
<dbReference type="AlphaFoldDB" id="A0A8K0EIR2"/>
<feature type="compositionally biased region" description="Gly residues" evidence="1">
    <location>
        <begin position="122"/>
        <end position="131"/>
    </location>
</feature>
<dbReference type="EMBL" id="OV696687">
    <property type="protein sequence ID" value="CAH1254800.1"/>
    <property type="molecule type" value="Genomic_DNA"/>
</dbReference>
<dbReference type="OrthoDB" id="10046968at2759"/>
<organism evidence="3 4">
    <name type="scientific">Branchiostoma lanceolatum</name>
    <name type="common">Common lancelet</name>
    <name type="synonym">Amphioxus lanceolatum</name>
    <dbReference type="NCBI Taxonomy" id="7740"/>
    <lineage>
        <taxon>Eukaryota</taxon>
        <taxon>Metazoa</taxon>
        <taxon>Chordata</taxon>
        <taxon>Cephalochordata</taxon>
        <taxon>Leptocardii</taxon>
        <taxon>Amphioxiformes</taxon>
        <taxon>Branchiostomatidae</taxon>
        <taxon>Branchiostoma</taxon>
    </lineage>
</organism>
<proteinExistence type="predicted"/>
<evidence type="ECO:0000256" key="2">
    <source>
        <dbReference type="SAM" id="SignalP"/>
    </source>
</evidence>